<dbReference type="EMBL" id="RWJN01000261">
    <property type="protein sequence ID" value="TCD64003.1"/>
    <property type="molecule type" value="Genomic_DNA"/>
</dbReference>
<protein>
    <submittedName>
        <fullName evidence="2">Uncharacterized protein</fullName>
    </submittedName>
</protein>
<sequence length="516" mass="56923">MTSKRGRRAFNGPQIYADEMSLLGFGTALWEPAPTTYTKVEIGDVGYISDGQFQFLFRACEAQGTRVEGQDVPRGFVQLDVGPILRPQPRMPGALQSKSVRRIGQDLSISSEIPLTSISASGHIKFESITNEGAILVTNHKTYRSNAQQLRRFKDYTRAHCKSWEEFAQEHGHDVEVQDIILVTGVDLTSDFSMLAFTQGEKNQEISFNVGAPQVASAAVSVWGSWRCEFPIVYQNWGPQETSPPSDDDAEASTRSTSIPLYDQCVFLRGFRVFVRTLLFTLLKASAGYHEPRSGSDDEHQACSTVQADVVSTSEPVLPAETKHVDAPTAIARYIFQNSNAQRSIVHDTDVAGLVSLADQPRSEAVMLSEILDTLKPRVHEDGDIAFIVIEVAPEDALRRTATVSNRASEGGDNSRSREKRDVSYPAQRSQDVTPVVPSGPRIPYMTQLSNYLQTRKQSDLLSHATIIMPMILFLTVKGSLVGEGSAPTHQGALEAAAMQALENVENWENLFKRTD</sequence>
<organism evidence="2 3">
    <name type="scientific">Steccherinum ochraceum</name>
    <dbReference type="NCBI Taxonomy" id="92696"/>
    <lineage>
        <taxon>Eukaryota</taxon>
        <taxon>Fungi</taxon>
        <taxon>Dikarya</taxon>
        <taxon>Basidiomycota</taxon>
        <taxon>Agaricomycotina</taxon>
        <taxon>Agaricomycetes</taxon>
        <taxon>Polyporales</taxon>
        <taxon>Steccherinaceae</taxon>
        <taxon>Steccherinum</taxon>
    </lineage>
</organism>
<dbReference type="STRING" id="92696.A0A4R0RBF9"/>
<feature type="compositionally biased region" description="Polar residues" evidence="1">
    <location>
        <begin position="402"/>
        <end position="412"/>
    </location>
</feature>
<feature type="compositionally biased region" description="Basic and acidic residues" evidence="1">
    <location>
        <begin position="413"/>
        <end position="423"/>
    </location>
</feature>
<evidence type="ECO:0000313" key="3">
    <source>
        <dbReference type="Proteomes" id="UP000292702"/>
    </source>
</evidence>
<reference evidence="2 3" key="1">
    <citation type="submission" date="2018-11" db="EMBL/GenBank/DDBJ databases">
        <title>Genome assembly of Steccherinum ochraceum LE-BIN_3174, the white-rot fungus of the Steccherinaceae family (The Residual Polyporoid clade, Polyporales, Basidiomycota).</title>
        <authorList>
            <person name="Fedorova T.V."/>
            <person name="Glazunova O.A."/>
            <person name="Landesman E.O."/>
            <person name="Moiseenko K.V."/>
            <person name="Psurtseva N.V."/>
            <person name="Savinova O.S."/>
            <person name="Shakhova N.V."/>
            <person name="Tyazhelova T.V."/>
            <person name="Vasina D.V."/>
        </authorList>
    </citation>
    <scope>NUCLEOTIDE SEQUENCE [LARGE SCALE GENOMIC DNA]</scope>
    <source>
        <strain evidence="2 3">LE-BIN_3174</strain>
    </source>
</reference>
<accession>A0A4R0RBF9</accession>
<evidence type="ECO:0000256" key="1">
    <source>
        <dbReference type="SAM" id="MobiDB-lite"/>
    </source>
</evidence>
<dbReference type="Proteomes" id="UP000292702">
    <property type="component" value="Unassembled WGS sequence"/>
</dbReference>
<dbReference type="OrthoDB" id="3222453at2759"/>
<gene>
    <name evidence="2" type="ORF">EIP91_004671</name>
</gene>
<evidence type="ECO:0000313" key="2">
    <source>
        <dbReference type="EMBL" id="TCD64003.1"/>
    </source>
</evidence>
<name>A0A4R0RBF9_9APHY</name>
<feature type="region of interest" description="Disordered" evidence="1">
    <location>
        <begin position="401"/>
        <end position="440"/>
    </location>
</feature>
<proteinExistence type="predicted"/>
<comment type="caution">
    <text evidence="2">The sequence shown here is derived from an EMBL/GenBank/DDBJ whole genome shotgun (WGS) entry which is preliminary data.</text>
</comment>
<dbReference type="AlphaFoldDB" id="A0A4R0RBF9"/>
<keyword evidence="3" id="KW-1185">Reference proteome</keyword>